<gene>
    <name evidence="3" type="ORF">C7410_1575</name>
    <name evidence="2" type="ORF">FHX59_004881</name>
</gene>
<dbReference type="Gene3D" id="2.40.50.100">
    <property type="match status" value="1"/>
</dbReference>
<evidence type="ECO:0000313" key="4">
    <source>
        <dbReference type="Proteomes" id="UP000247772"/>
    </source>
</evidence>
<dbReference type="Proteomes" id="UP000533533">
    <property type="component" value="Unassembled WGS sequence"/>
</dbReference>
<keyword evidence="1" id="KW-0175">Coiled coil</keyword>
<feature type="coiled-coil region" evidence="1">
    <location>
        <begin position="160"/>
        <end position="187"/>
    </location>
</feature>
<dbReference type="EMBL" id="JACHVZ010000014">
    <property type="protein sequence ID" value="MBB2930418.1"/>
    <property type="molecule type" value="Genomic_DNA"/>
</dbReference>
<dbReference type="PANTHER" id="PTHR30438:SF2">
    <property type="entry name" value="MEMBRANE PROTEIN"/>
    <property type="match status" value="1"/>
</dbReference>
<dbReference type="EMBL" id="QJSQ01000057">
    <property type="protein sequence ID" value="PYE12399.1"/>
    <property type="molecule type" value="Genomic_DNA"/>
</dbReference>
<dbReference type="PANTHER" id="PTHR30438">
    <property type="entry name" value="36 KDA ANTIGEN-RELATED"/>
    <property type="match status" value="1"/>
</dbReference>
<protein>
    <submittedName>
        <fullName evidence="3">HlyD family secretion protein</fullName>
    </submittedName>
</protein>
<evidence type="ECO:0000313" key="2">
    <source>
        <dbReference type="EMBL" id="MBB2930418.1"/>
    </source>
</evidence>
<accession>A0A2U0ZG75</accession>
<dbReference type="OrthoDB" id="9778236at2"/>
<name>A0A2U0ZG75_9BURK</name>
<sequence>MDKKLGWTLAAVAIVAAIGAAVVWQRNQGRGLPDNVAHANGRLELARVDVAVKYGGRIVDLPVHEGDVLAAGDVVARQDNDELRAQLDAAKAARERAAGAATRAAAQLDASGAQVRLAQLESSQATRLFDAAQISPVERDRRRLALDGARAGESAARAARAEAQSAIAEADAQIARLQAVLNDTTVRAPLAGRVEYRVVEVGTVLPAGGRVVSMLNPDDIYFTIFLPGPQAGKLAIGADARIVLDAFPREPIAARIGYVSDDAQFTPKYVETDSERAKLMYRVKLQLPLDVARKLASRLKGGMTGEGYVRVDPARPWPEALAVRGS</sequence>
<organism evidence="3 4">
    <name type="scientific">Paraburkholderia silvatlantica</name>
    <dbReference type="NCBI Taxonomy" id="321895"/>
    <lineage>
        <taxon>Bacteria</taxon>
        <taxon>Pseudomonadati</taxon>
        <taxon>Pseudomonadota</taxon>
        <taxon>Betaproteobacteria</taxon>
        <taxon>Burkholderiales</taxon>
        <taxon>Burkholderiaceae</taxon>
        <taxon>Paraburkholderia</taxon>
    </lineage>
</organism>
<dbReference type="AlphaFoldDB" id="A0A2U0ZG75"/>
<evidence type="ECO:0000313" key="3">
    <source>
        <dbReference type="EMBL" id="PYE12399.1"/>
    </source>
</evidence>
<evidence type="ECO:0000256" key="1">
    <source>
        <dbReference type="SAM" id="Coils"/>
    </source>
</evidence>
<comment type="caution">
    <text evidence="3">The sequence shown here is derived from an EMBL/GenBank/DDBJ whole genome shotgun (WGS) entry which is preliminary data.</text>
</comment>
<dbReference type="RefSeq" id="WP_110388877.1">
    <property type="nucleotide sequence ID" value="NZ_JACHVZ010000014.1"/>
</dbReference>
<reference evidence="3 4" key="1">
    <citation type="submission" date="2018-06" db="EMBL/GenBank/DDBJ databases">
        <title>Genomic Encyclopedia of Type Strains, Phase IV (KMG-V): Genome sequencing to study the core and pangenomes of soil and plant-associated prokaryotes.</title>
        <authorList>
            <person name="Whitman W."/>
        </authorList>
    </citation>
    <scope>NUCLEOTIDE SEQUENCE [LARGE SCALE GENOMIC DNA]</scope>
    <source>
        <strain evidence="3 4">SRCL-318</strain>
        <strain evidence="2 5">SRMrh-85</strain>
    </source>
</reference>
<dbReference type="GO" id="GO:0005886">
    <property type="term" value="C:plasma membrane"/>
    <property type="evidence" value="ECO:0007669"/>
    <property type="project" value="TreeGrafter"/>
</dbReference>
<evidence type="ECO:0000313" key="5">
    <source>
        <dbReference type="Proteomes" id="UP000533533"/>
    </source>
</evidence>
<dbReference type="Proteomes" id="UP000247772">
    <property type="component" value="Unassembled WGS sequence"/>
</dbReference>
<keyword evidence="5" id="KW-1185">Reference proteome</keyword>
<dbReference type="Gene3D" id="2.40.30.170">
    <property type="match status" value="1"/>
</dbReference>
<dbReference type="SUPFAM" id="SSF111369">
    <property type="entry name" value="HlyD-like secretion proteins"/>
    <property type="match status" value="1"/>
</dbReference>
<proteinExistence type="predicted"/>